<reference evidence="1" key="1">
    <citation type="submission" date="2022-08" db="EMBL/GenBank/DDBJ databases">
        <authorList>
            <person name="Gutierrez-Valencia J."/>
        </authorList>
    </citation>
    <scope>NUCLEOTIDE SEQUENCE</scope>
</reference>
<protein>
    <submittedName>
        <fullName evidence="1">Uncharacterized protein</fullName>
    </submittedName>
</protein>
<evidence type="ECO:0000313" key="1">
    <source>
        <dbReference type="EMBL" id="CAI0383740.1"/>
    </source>
</evidence>
<evidence type="ECO:0000313" key="2">
    <source>
        <dbReference type="Proteomes" id="UP001154282"/>
    </source>
</evidence>
<dbReference type="AlphaFoldDB" id="A0AAV0HEJ1"/>
<comment type="caution">
    <text evidence="1">The sequence shown here is derived from an EMBL/GenBank/DDBJ whole genome shotgun (WGS) entry which is preliminary data.</text>
</comment>
<dbReference type="EMBL" id="CAMGYJ010000002">
    <property type="protein sequence ID" value="CAI0383740.1"/>
    <property type="molecule type" value="Genomic_DNA"/>
</dbReference>
<gene>
    <name evidence="1" type="ORF">LITE_LOCUS4128</name>
</gene>
<proteinExistence type="predicted"/>
<dbReference type="Proteomes" id="UP001154282">
    <property type="component" value="Unassembled WGS sequence"/>
</dbReference>
<organism evidence="1 2">
    <name type="scientific">Linum tenue</name>
    <dbReference type="NCBI Taxonomy" id="586396"/>
    <lineage>
        <taxon>Eukaryota</taxon>
        <taxon>Viridiplantae</taxon>
        <taxon>Streptophyta</taxon>
        <taxon>Embryophyta</taxon>
        <taxon>Tracheophyta</taxon>
        <taxon>Spermatophyta</taxon>
        <taxon>Magnoliopsida</taxon>
        <taxon>eudicotyledons</taxon>
        <taxon>Gunneridae</taxon>
        <taxon>Pentapetalae</taxon>
        <taxon>rosids</taxon>
        <taxon>fabids</taxon>
        <taxon>Malpighiales</taxon>
        <taxon>Linaceae</taxon>
        <taxon>Linum</taxon>
    </lineage>
</organism>
<name>A0AAV0HEJ1_9ROSI</name>
<accession>A0AAV0HEJ1</accession>
<keyword evidence="2" id="KW-1185">Reference proteome</keyword>
<sequence length="118" mass="13346">MIELIATCTVLVQLPYLGKGLCKLVFVGILHSFLNWNGRNPLDHNGRDIPHECEGSSWDTSHIGQLVILLGHDLLFQFHDAMEPRGDFFYPSYNMRTHSGFHLEAGTGNKRKDSRGHT</sequence>